<dbReference type="Proteomes" id="UP000036834">
    <property type="component" value="Unassembled WGS sequence"/>
</dbReference>
<dbReference type="STRING" id="54915.ADS79_15060"/>
<dbReference type="CDD" id="cd00090">
    <property type="entry name" value="HTH_ARSR"/>
    <property type="match status" value="1"/>
</dbReference>
<keyword evidence="1" id="KW-0238">DNA-binding</keyword>
<dbReference type="PATRIC" id="fig|54915.3.peg.2009"/>
<dbReference type="PANTHER" id="PTHR33164">
    <property type="entry name" value="TRANSCRIPTIONAL REGULATOR, MARR FAMILY"/>
    <property type="match status" value="1"/>
</dbReference>
<evidence type="ECO:0000313" key="3">
    <source>
        <dbReference type="EMBL" id="GED72261.1"/>
    </source>
</evidence>
<evidence type="ECO:0000313" key="4">
    <source>
        <dbReference type="EMBL" id="KNB70282.1"/>
    </source>
</evidence>
<dbReference type="EMBL" id="BJON01000028">
    <property type="protein sequence ID" value="GED72261.1"/>
    <property type="molecule type" value="Genomic_DNA"/>
</dbReference>
<dbReference type="Proteomes" id="UP000319578">
    <property type="component" value="Unassembled WGS sequence"/>
</dbReference>
<dbReference type="InterPro" id="IPR039422">
    <property type="entry name" value="MarR/SlyA-like"/>
</dbReference>
<feature type="domain" description="HTH marR-type" evidence="2">
    <location>
        <begin position="1"/>
        <end position="128"/>
    </location>
</feature>
<dbReference type="OrthoDB" id="9790052at2"/>
<gene>
    <name evidence="4" type="ORF">ADS79_15060</name>
    <name evidence="3" type="ORF">BRE01_59630</name>
</gene>
<comment type="caution">
    <text evidence="4">The sequence shown here is derived from an EMBL/GenBank/DDBJ whole genome shotgun (WGS) entry which is preliminary data.</text>
</comment>
<dbReference type="EMBL" id="LGIQ01000009">
    <property type="protein sequence ID" value="KNB70282.1"/>
    <property type="molecule type" value="Genomic_DNA"/>
</dbReference>
<dbReference type="InterPro" id="IPR036390">
    <property type="entry name" value="WH_DNA-bd_sf"/>
</dbReference>
<dbReference type="RefSeq" id="WP_049739251.1">
    <property type="nucleotide sequence ID" value="NZ_BJON01000028.1"/>
</dbReference>
<proteinExistence type="predicted"/>
<name>A0A0K9YNP4_9BACL</name>
<dbReference type="Pfam" id="PF12802">
    <property type="entry name" value="MarR_2"/>
    <property type="match status" value="1"/>
</dbReference>
<organism evidence="4 5">
    <name type="scientific">Brevibacillus reuszeri</name>
    <dbReference type="NCBI Taxonomy" id="54915"/>
    <lineage>
        <taxon>Bacteria</taxon>
        <taxon>Bacillati</taxon>
        <taxon>Bacillota</taxon>
        <taxon>Bacilli</taxon>
        <taxon>Bacillales</taxon>
        <taxon>Paenibacillaceae</taxon>
        <taxon>Brevibacillus</taxon>
    </lineage>
</organism>
<evidence type="ECO:0000313" key="5">
    <source>
        <dbReference type="Proteomes" id="UP000036834"/>
    </source>
</evidence>
<dbReference type="PROSITE" id="PS50995">
    <property type="entry name" value="HTH_MARR_2"/>
    <property type="match status" value="1"/>
</dbReference>
<evidence type="ECO:0000259" key="2">
    <source>
        <dbReference type="PROSITE" id="PS50995"/>
    </source>
</evidence>
<evidence type="ECO:0000313" key="6">
    <source>
        <dbReference type="Proteomes" id="UP000319578"/>
    </source>
</evidence>
<keyword evidence="6" id="KW-1185">Reference proteome</keyword>
<reference evidence="5" key="1">
    <citation type="submission" date="2015-07" db="EMBL/GenBank/DDBJ databases">
        <title>Genome sequencing project for genomic taxonomy and phylogenomics of Bacillus-like bacteria.</title>
        <authorList>
            <person name="Liu B."/>
            <person name="Wang J."/>
            <person name="Zhu Y."/>
            <person name="Liu G."/>
            <person name="Chen Q."/>
            <person name="Chen Z."/>
            <person name="Lan J."/>
            <person name="Che J."/>
            <person name="Ge C."/>
            <person name="Shi H."/>
            <person name="Pan Z."/>
            <person name="Liu X."/>
        </authorList>
    </citation>
    <scope>NUCLEOTIDE SEQUENCE [LARGE SCALE GENOMIC DNA]</scope>
    <source>
        <strain evidence="5">DSM 9887</strain>
    </source>
</reference>
<dbReference type="PANTHER" id="PTHR33164:SF89">
    <property type="entry name" value="MARR FAMILY REGULATORY PROTEIN"/>
    <property type="match status" value="1"/>
</dbReference>
<dbReference type="SMART" id="SM00347">
    <property type="entry name" value="HTH_MARR"/>
    <property type="match status" value="1"/>
</dbReference>
<dbReference type="AlphaFoldDB" id="A0A0K9YNP4"/>
<dbReference type="GO" id="GO:0003700">
    <property type="term" value="F:DNA-binding transcription factor activity"/>
    <property type="evidence" value="ECO:0007669"/>
    <property type="project" value="InterPro"/>
</dbReference>
<reference evidence="4" key="2">
    <citation type="submission" date="2015-07" db="EMBL/GenBank/DDBJ databases">
        <title>MeaNS - Measles Nucleotide Surveillance Program.</title>
        <authorList>
            <person name="Tran T."/>
            <person name="Druce J."/>
        </authorList>
    </citation>
    <scope>NUCLEOTIDE SEQUENCE</scope>
    <source>
        <strain evidence="4">DSM 9887</strain>
    </source>
</reference>
<reference evidence="3 6" key="3">
    <citation type="submission" date="2019-06" db="EMBL/GenBank/DDBJ databases">
        <title>Whole genome shotgun sequence of Brevibacillus reuszeri NBRC 15719.</title>
        <authorList>
            <person name="Hosoyama A."/>
            <person name="Uohara A."/>
            <person name="Ohji S."/>
            <person name="Ichikawa N."/>
        </authorList>
    </citation>
    <scope>NUCLEOTIDE SEQUENCE [LARGE SCALE GENOMIC DNA]</scope>
    <source>
        <strain evidence="3 6">NBRC 15719</strain>
    </source>
</reference>
<sequence length="128" mass="14813">MRELIQLAKLQREANALFSLLSKKVLDTEEVTWQQVLILEHIGDGPKTMGDISKAVDLSYSTTSGLINRLEQEKLVRRFRDKTDRRIVWVSLTDRIFDWEGMELDDPQVISSLHALHESFSQKKELTS</sequence>
<dbReference type="GO" id="GO:0006950">
    <property type="term" value="P:response to stress"/>
    <property type="evidence" value="ECO:0007669"/>
    <property type="project" value="TreeGrafter"/>
</dbReference>
<accession>A0A0K9YNP4</accession>
<evidence type="ECO:0000256" key="1">
    <source>
        <dbReference type="ARBA" id="ARBA00023125"/>
    </source>
</evidence>
<dbReference type="GO" id="GO:0003677">
    <property type="term" value="F:DNA binding"/>
    <property type="evidence" value="ECO:0007669"/>
    <property type="project" value="UniProtKB-KW"/>
</dbReference>
<protein>
    <submittedName>
        <fullName evidence="4">Transcriptional regulator</fullName>
    </submittedName>
</protein>
<dbReference type="InterPro" id="IPR000835">
    <property type="entry name" value="HTH_MarR-typ"/>
</dbReference>
<dbReference type="InterPro" id="IPR036388">
    <property type="entry name" value="WH-like_DNA-bd_sf"/>
</dbReference>
<dbReference type="SUPFAM" id="SSF46785">
    <property type="entry name" value="Winged helix' DNA-binding domain"/>
    <property type="match status" value="1"/>
</dbReference>
<dbReference type="Gene3D" id="1.10.10.10">
    <property type="entry name" value="Winged helix-like DNA-binding domain superfamily/Winged helix DNA-binding domain"/>
    <property type="match status" value="1"/>
</dbReference>
<dbReference type="InterPro" id="IPR011991">
    <property type="entry name" value="ArsR-like_HTH"/>
</dbReference>